<dbReference type="EMBL" id="LAZR01003349">
    <property type="protein sequence ID" value="KKN19298.1"/>
    <property type="molecule type" value="Genomic_DNA"/>
</dbReference>
<sequence length="90" mass="9867">MMSDTILVVVKSVTHSVKAAPTSRMRISKALYDEEMALAKQQKREPKYFAEPDQACEGMTGAELQAAQKKRRAEVAAKIIDKSATELAAV</sequence>
<proteinExistence type="predicted"/>
<comment type="caution">
    <text evidence="1">The sequence shown here is derived from an EMBL/GenBank/DDBJ whole genome shotgun (WGS) entry which is preliminary data.</text>
</comment>
<reference evidence="1" key="1">
    <citation type="journal article" date="2015" name="Nature">
        <title>Complex archaea that bridge the gap between prokaryotes and eukaryotes.</title>
        <authorList>
            <person name="Spang A."/>
            <person name="Saw J.H."/>
            <person name="Jorgensen S.L."/>
            <person name="Zaremba-Niedzwiedzka K."/>
            <person name="Martijn J."/>
            <person name="Lind A.E."/>
            <person name="van Eijk R."/>
            <person name="Schleper C."/>
            <person name="Guy L."/>
            <person name="Ettema T.J."/>
        </authorList>
    </citation>
    <scope>NUCLEOTIDE SEQUENCE</scope>
</reference>
<accession>A0A0F9RPT2</accession>
<name>A0A0F9RPT2_9ZZZZ</name>
<gene>
    <name evidence="1" type="ORF">LCGC14_0947270</name>
</gene>
<dbReference type="AlphaFoldDB" id="A0A0F9RPT2"/>
<evidence type="ECO:0000313" key="1">
    <source>
        <dbReference type="EMBL" id="KKN19298.1"/>
    </source>
</evidence>
<organism evidence="1">
    <name type="scientific">marine sediment metagenome</name>
    <dbReference type="NCBI Taxonomy" id="412755"/>
    <lineage>
        <taxon>unclassified sequences</taxon>
        <taxon>metagenomes</taxon>
        <taxon>ecological metagenomes</taxon>
    </lineage>
</organism>
<protein>
    <submittedName>
        <fullName evidence="1">Uncharacterized protein</fullName>
    </submittedName>
</protein>